<sequence>MKTTEDNHSKNEFNCTAMAKRFGKQLMQRRLYMRRSASTAFVKWKRRLYKLKQMMYQLQYLMKCLSPKSACLLLELRRVAVSQEHPHPLKVLKGNNLSIDLDSVLRTLEHHFSPHMVCIRSALKALKAFVIGSALEIDQPSERYIVTESLPAVTNFILILRYHRSQLAWCGDSAILEYVDEITNHPIPLGASSTELLELVVTNLFFGGQIGVEFNKLGDKVLRYSNVTDVSRGDALWRSVYLATMLEYLAEVNFTCGGFSTMAITEDGKLWNWGDWGHTSTHTDVIVLRDHEMQRQLQGVRLL</sequence>
<accession>A0AAP0KX56</accession>
<dbReference type="Proteomes" id="UP001420932">
    <property type="component" value="Unassembled WGS sequence"/>
</dbReference>
<organism evidence="1 2">
    <name type="scientific">Stephania yunnanensis</name>
    <dbReference type="NCBI Taxonomy" id="152371"/>
    <lineage>
        <taxon>Eukaryota</taxon>
        <taxon>Viridiplantae</taxon>
        <taxon>Streptophyta</taxon>
        <taxon>Embryophyta</taxon>
        <taxon>Tracheophyta</taxon>
        <taxon>Spermatophyta</taxon>
        <taxon>Magnoliopsida</taxon>
        <taxon>Ranunculales</taxon>
        <taxon>Menispermaceae</taxon>
        <taxon>Menispermoideae</taxon>
        <taxon>Cissampelideae</taxon>
        <taxon>Stephania</taxon>
    </lineage>
</organism>
<protein>
    <submittedName>
        <fullName evidence="1">Uncharacterized protein</fullName>
    </submittedName>
</protein>
<keyword evidence="2" id="KW-1185">Reference proteome</keyword>
<name>A0AAP0KX56_9MAGN</name>
<evidence type="ECO:0000313" key="2">
    <source>
        <dbReference type="Proteomes" id="UP001420932"/>
    </source>
</evidence>
<dbReference type="SUPFAM" id="SSF50985">
    <property type="entry name" value="RCC1/BLIP-II"/>
    <property type="match status" value="1"/>
</dbReference>
<evidence type="ECO:0000313" key="1">
    <source>
        <dbReference type="EMBL" id="KAK9160311.1"/>
    </source>
</evidence>
<reference evidence="1 2" key="1">
    <citation type="submission" date="2024-01" db="EMBL/GenBank/DDBJ databases">
        <title>Genome assemblies of Stephania.</title>
        <authorList>
            <person name="Yang L."/>
        </authorList>
    </citation>
    <scope>NUCLEOTIDE SEQUENCE [LARGE SCALE GENOMIC DNA]</scope>
    <source>
        <strain evidence="1">YNDBR</strain>
        <tissue evidence="1">Leaf</tissue>
    </source>
</reference>
<comment type="caution">
    <text evidence="1">The sequence shown here is derived from an EMBL/GenBank/DDBJ whole genome shotgun (WGS) entry which is preliminary data.</text>
</comment>
<dbReference type="AlphaFoldDB" id="A0AAP0KX56"/>
<proteinExistence type="predicted"/>
<dbReference type="EMBL" id="JBBNAF010000003">
    <property type="protein sequence ID" value="KAK9160311.1"/>
    <property type="molecule type" value="Genomic_DNA"/>
</dbReference>
<gene>
    <name evidence="1" type="ORF">Syun_006652</name>
</gene>
<dbReference type="InterPro" id="IPR009091">
    <property type="entry name" value="RCC1/BLIP-II"/>
</dbReference>